<evidence type="ECO:0000313" key="3">
    <source>
        <dbReference type="EMBL" id="KAH7040678.1"/>
    </source>
</evidence>
<dbReference type="Proteomes" id="UP000756346">
    <property type="component" value="Unassembled WGS sequence"/>
</dbReference>
<proteinExistence type="predicted"/>
<comment type="caution">
    <text evidence="3">The sequence shown here is derived from an EMBL/GenBank/DDBJ whole genome shotgun (WGS) entry which is preliminary data.</text>
</comment>
<evidence type="ECO:0000313" key="4">
    <source>
        <dbReference type="Proteomes" id="UP000756346"/>
    </source>
</evidence>
<feature type="coiled-coil region" evidence="1">
    <location>
        <begin position="545"/>
        <end position="579"/>
    </location>
</feature>
<evidence type="ECO:0000256" key="2">
    <source>
        <dbReference type="SAM" id="MobiDB-lite"/>
    </source>
</evidence>
<feature type="region of interest" description="Disordered" evidence="2">
    <location>
        <begin position="425"/>
        <end position="460"/>
    </location>
</feature>
<keyword evidence="1" id="KW-0175">Coiled coil</keyword>
<feature type="compositionally biased region" description="Basic and acidic residues" evidence="2">
    <location>
        <begin position="485"/>
        <end position="500"/>
    </location>
</feature>
<dbReference type="AlphaFoldDB" id="A0A9P9BVV1"/>
<dbReference type="OrthoDB" id="1703270at2759"/>
<organism evidence="3 4">
    <name type="scientific">Microdochium trichocladiopsis</name>
    <dbReference type="NCBI Taxonomy" id="1682393"/>
    <lineage>
        <taxon>Eukaryota</taxon>
        <taxon>Fungi</taxon>
        <taxon>Dikarya</taxon>
        <taxon>Ascomycota</taxon>
        <taxon>Pezizomycotina</taxon>
        <taxon>Sordariomycetes</taxon>
        <taxon>Xylariomycetidae</taxon>
        <taxon>Xylariales</taxon>
        <taxon>Microdochiaceae</taxon>
        <taxon>Microdochium</taxon>
    </lineage>
</organism>
<accession>A0A9P9BVV1</accession>
<sequence length="664" mass="72392">MAAHPNRAPLSYSEMIARQSAIIAEHDYASTSYSMRRPITPNSRITFRRVDYASSQMYNNSSSNNSSSNGKKTDDDSRDTSVHTRETNASAPTFLTMPSVPVPDGQSTQRSLPAMEQAGQAGQKPLAYAAVAKRAAAATPAVPATAPAVASATSSASCLGTSTQHQPPANDSKVSMSQAHPVLNTGTSGVPVQQPRIPTKPDHSWHAHNPSSVLPENASMHFLNSQPISGGHLDSHHNQDSHGGNGLLEALDKAINGGDEHGQICASSISKDDTTRIFRRDVPRMEFSDLSETKFRSNGGSHPTCGADSKGNSDRLELLRAAVETAAREGVVRHGLKKSPEKTLDSAARILEERRSIELNIDSDYRSTAGENGGCTPTRDPQPFLHNHTHCRNWTNLTLSTVHSKLIAQLWPGGLVSLEEMARRPPRSYSPAAPKSSRNKPLPERTPASRATHGFTVDLRGGTGNIAQLREEWQGQQHSRLSTSTHHDASAQALQHHEARQPASWTNSHTWIANEEKERARWNKIQNSLYHAGMSYSPYLPTNFAEYMTQRVDQANLQLREAREKLEHKQNEWDGLRDRIASGENVPSDTFLGGQGRRLDGAIDGPGFNSSITTNAAGGPEVWHRDINARDEKTWPSVAQLKAYGDQMARQGLARGLPPVDSAR</sequence>
<feature type="compositionally biased region" description="Low complexity" evidence="2">
    <location>
        <begin position="427"/>
        <end position="436"/>
    </location>
</feature>
<keyword evidence="4" id="KW-1185">Reference proteome</keyword>
<feature type="region of interest" description="Disordered" evidence="2">
    <location>
        <begin position="181"/>
        <end position="246"/>
    </location>
</feature>
<gene>
    <name evidence="3" type="ORF">B0I36DRAFT_311234</name>
</gene>
<dbReference type="EMBL" id="JAGTJQ010000001">
    <property type="protein sequence ID" value="KAH7040678.1"/>
    <property type="molecule type" value="Genomic_DNA"/>
</dbReference>
<dbReference type="GeneID" id="70181893"/>
<feature type="compositionally biased region" description="Basic and acidic residues" evidence="2">
    <location>
        <begin position="71"/>
        <end position="86"/>
    </location>
</feature>
<feature type="region of interest" description="Disordered" evidence="2">
    <location>
        <begin position="57"/>
        <end position="119"/>
    </location>
</feature>
<dbReference type="RefSeq" id="XP_046018733.1">
    <property type="nucleotide sequence ID" value="XM_046152347.1"/>
</dbReference>
<feature type="compositionally biased region" description="Low complexity" evidence="2">
    <location>
        <begin position="59"/>
        <end position="69"/>
    </location>
</feature>
<feature type="region of interest" description="Disordered" evidence="2">
    <location>
        <begin position="293"/>
        <end position="312"/>
    </location>
</feature>
<name>A0A9P9BVV1_9PEZI</name>
<feature type="compositionally biased region" description="Polar residues" evidence="2">
    <location>
        <begin position="474"/>
        <end position="484"/>
    </location>
</feature>
<feature type="compositionally biased region" description="Polar residues" evidence="2">
    <location>
        <begin position="181"/>
        <end position="191"/>
    </location>
</feature>
<reference evidence="3" key="1">
    <citation type="journal article" date="2021" name="Nat. Commun.">
        <title>Genetic determinants of endophytism in the Arabidopsis root mycobiome.</title>
        <authorList>
            <person name="Mesny F."/>
            <person name="Miyauchi S."/>
            <person name="Thiergart T."/>
            <person name="Pickel B."/>
            <person name="Atanasova L."/>
            <person name="Karlsson M."/>
            <person name="Huettel B."/>
            <person name="Barry K.W."/>
            <person name="Haridas S."/>
            <person name="Chen C."/>
            <person name="Bauer D."/>
            <person name="Andreopoulos W."/>
            <person name="Pangilinan J."/>
            <person name="LaButti K."/>
            <person name="Riley R."/>
            <person name="Lipzen A."/>
            <person name="Clum A."/>
            <person name="Drula E."/>
            <person name="Henrissat B."/>
            <person name="Kohler A."/>
            <person name="Grigoriev I.V."/>
            <person name="Martin F.M."/>
            <person name="Hacquard S."/>
        </authorList>
    </citation>
    <scope>NUCLEOTIDE SEQUENCE</scope>
    <source>
        <strain evidence="3">MPI-CAGE-CH-0230</strain>
    </source>
</reference>
<feature type="region of interest" description="Disordered" evidence="2">
    <location>
        <begin position="473"/>
        <end position="506"/>
    </location>
</feature>
<evidence type="ECO:0000256" key="1">
    <source>
        <dbReference type="SAM" id="Coils"/>
    </source>
</evidence>
<protein>
    <submittedName>
        <fullName evidence="3">Uncharacterized protein</fullName>
    </submittedName>
</protein>